<name>A0ABY1KT12_9FLAO</name>
<comment type="caution">
    <text evidence="1">The sequence shown here is derived from an EMBL/GenBank/DDBJ whole genome shotgun (WGS) entry which is preliminary data.</text>
</comment>
<evidence type="ECO:0000313" key="1">
    <source>
        <dbReference type="EMBL" id="SIS73147.1"/>
    </source>
</evidence>
<protein>
    <recommendedName>
        <fullName evidence="3">Lipoprotein</fullName>
    </recommendedName>
</protein>
<keyword evidence="2" id="KW-1185">Reference proteome</keyword>
<reference evidence="1 2" key="1">
    <citation type="submission" date="2017-01" db="EMBL/GenBank/DDBJ databases">
        <authorList>
            <person name="Varghese N."/>
            <person name="Submissions S."/>
        </authorList>
    </citation>
    <scope>NUCLEOTIDE SEQUENCE [LARGE SCALE GENOMIC DNA]</scope>
    <source>
        <strain evidence="1 2">DSM 2061</strain>
    </source>
</reference>
<accession>A0ABY1KT12</accession>
<sequence>MKVLHLHITVLCFTVLCFTVLASCKRFSFLQGQTNLNTSHRQEGLSPEQHESYTKENDLISQIQAAEKQITYTTYNYMEGAITQVILHLNKNGTGHIQNKATNRYFEIKWMEEDSIINIVPTSSKEVIPFTKLKRIDRKTLLYRPENRKDEMRFYGKLNHENNLEILNLIEHMESDTSSDNRKNRGKGPT</sequence>
<dbReference type="PROSITE" id="PS51257">
    <property type="entry name" value="PROKAR_LIPOPROTEIN"/>
    <property type="match status" value="1"/>
</dbReference>
<gene>
    <name evidence="1" type="ORF">SAMN05421766_103678</name>
</gene>
<proteinExistence type="predicted"/>
<organism evidence="1 2">
    <name type="scientific">Zobellia uliginosa</name>
    <dbReference type="NCBI Taxonomy" id="143224"/>
    <lineage>
        <taxon>Bacteria</taxon>
        <taxon>Pseudomonadati</taxon>
        <taxon>Bacteroidota</taxon>
        <taxon>Flavobacteriia</taxon>
        <taxon>Flavobacteriales</taxon>
        <taxon>Flavobacteriaceae</taxon>
        <taxon>Zobellia</taxon>
    </lineage>
</organism>
<evidence type="ECO:0008006" key="3">
    <source>
        <dbReference type="Google" id="ProtNLM"/>
    </source>
</evidence>
<dbReference type="RefSeq" id="WP_076455414.1">
    <property type="nucleotide sequence ID" value="NZ_FTOB01000003.1"/>
</dbReference>
<evidence type="ECO:0000313" key="2">
    <source>
        <dbReference type="Proteomes" id="UP000185728"/>
    </source>
</evidence>
<dbReference type="EMBL" id="FTOB01000003">
    <property type="protein sequence ID" value="SIS73147.1"/>
    <property type="molecule type" value="Genomic_DNA"/>
</dbReference>
<dbReference type="Proteomes" id="UP000185728">
    <property type="component" value="Unassembled WGS sequence"/>
</dbReference>